<organism evidence="2 3">
    <name type="scientific">Desulfosporosinus acididurans</name>
    <dbReference type="NCBI Taxonomy" id="476652"/>
    <lineage>
        <taxon>Bacteria</taxon>
        <taxon>Bacillati</taxon>
        <taxon>Bacillota</taxon>
        <taxon>Clostridia</taxon>
        <taxon>Eubacteriales</taxon>
        <taxon>Desulfitobacteriaceae</taxon>
        <taxon>Desulfosporosinus</taxon>
    </lineage>
</organism>
<evidence type="ECO:0008006" key="4">
    <source>
        <dbReference type="Google" id="ProtNLM"/>
    </source>
</evidence>
<reference evidence="2 3" key="1">
    <citation type="submission" date="2015-06" db="EMBL/GenBank/DDBJ databases">
        <title>Draft genome of the moderately acidophilic sulfate reducer Candidatus Desulfosporosinus acididurans strain M1.</title>
        <authorList>
            <person name="Poehlein A."/>
            <person name="Petzsch P."/>
            <person name="Johnson B.D."/>
            <person name="Schloemann M."/>
            <person name="Daniel R."/>
            <person name="Muehling M."/>
        </authorList>
    </citation>
    <scope>NUCLEOTIDE SEQUENCE [LARGE SCALE GENOMIC DNA]</scope>
    <source>
        <strain evidence="2 3">M1</strain>
    </source>
</reference>
<dbReference type="GO" id="GO:0043571">
    <property type="term" value="P:maintenance of CRISPR repeat elements"/>
    <property type="evidence" value="ECO:0007669"/>
    <property type="project" value="InterPro"/>
</dbReference>
<dbReference type="Proteomes" id="UP000036356">
    <property type="component" value="Unassembled WGS sequence"/>
</dbReference>
<gene>
    <name evidence="2" type="ORF">DEAC_c31680</name>
</gene>
<comment type="caution">
    <text evidence="2">The sequence shown here is derived from an EMBL/GenBank/DDBJ whole genome shotgun (WGS) entry which is preliminary data.</text>
</comment>
<dbReference type="Pfam" id="PF05107">
    <property type="entry name" value="Cas_Cas7"/>
    <property type="match status" value="1"/>
</dbReference>
<name>A0A0J1FMY5_9FIRM</name>
<sequence>MNTEIRRATGLLVIEVVNSNANGDPDRESDPRQRPNGLGEISPVSFKRKLRDLVEDHDSLFFQSLPETYVNNSERYSILESRGRDLKSITGEMSNDVKNFDQKKFLESTFVQKYWDARVFGNTFLEKGANKGFIKTGVVQFGVGVSISPVNVIRHTNTKKAGVQEDKQGGMAPLAFRIVEHGVYCMPFFVNPNYAAKTGCMQEDIDLLKLLIPRAYDLNRSAIRTDVRIRHAWYIEHLNALGSCPDYLLLETLTPKRIGEATIASMNWDDYEDKTALPEELQAKVSSVSDLMLV</sequence>
<accession>A0A0J1FMY5</accession>
<dbReference type="InterPro" id="IPR006482">
    <property type="entry name" value="Cas7_Csh2/Csh2"/>
</dbReference>
<evidence type="ECO:0000256" key="1">
    <source>
        <dbReference type="SAM" id="MobiDB-lite"/>
    </source>
</evidence>
<keyword evidence="3" id="KW-1185">Reference proteome</keyword>
<dbReference type="EMBL" id="LDZY01000011">
    <property type="protein sequence ID" value="KLU64840.1"/>
    <property type="molecule type" value="Genomic_DNA"/>
</dbReference>
<dbReference type="STRING" id="476652.DEAC_c31680"/>
<feature type="region of interest" description="Disordered" evidence="1">
    <location>
        <begin position="18"/>
        <end position="41"/>
    </location>
</feature>
<dbReference type="RefSeq" id="WP_047810986.1">
    <property type="nucleotide sequence ID" value="NZ_LDZY01000011.1"/>
</dbReference>
<protein>
    <recommendedName>
        <fullName evidence="4">CRISPR-associated protein</fullName>
    </recommendedName>
</protein>
<evidence type="ECO:0000313" key="3">
    <source>
        <dbReference type="Proteomes" id="UP000036356"/>
    </source>
</evidence>
<dbReference type="PATRIC" id="fig|476652.3.peg.3336"/>
<dbReference type="AlphaFoldDB" id="A0A0J1FMY5"/>
<proteinExistence type="predicted"/>
<evidence type="ECO:0000313" key="2">
    <source>
        <dbReference type="EMBL" id="KLU64840.1"/>
    </source>
</evidence>
<feature type="compositionally biased region" description="Basic and acidic residues" evidence="1">
    <location>
        <begin position="24"/>
        <end position="33"/>
    </location>
</feature>